<evidence type="ECO:0000313" key="1">
    <source>
        <dbReference type="EMBL" id="KPV49924.1"/>
    </source>
</evidence>
<evidence type="ECO:0000313" key="2">
    <source>
        <dbReference type="Proteomes" id="UP000050509"/>
    </source>
</evidence>
<gene>
    <name evidence="1" type="ORF">SE17_29890</name>
</gene>
<accession>A0A0P9F0U7</accession>
<protein>
    <submittedName>
        <fullName evidence="1">Uncharacterized protein</fullName>
    </submittedName>
</protein>
<reference evidence="1 2" key="1">
    <citation type="submission" date="2015-09" db="EMBL/GenBank/DDBJ databases">
        <title>Draft genome sequence of Kouleothrix aurantiaca JCM 19913.</title>
        <authorList>
            <person name="Hemp J."/>
        </authorList>
    </citation>
    <scope>NUCLEOTIDE SEQUENCE [LARGE SCALE GENOMIC DNA]</scope>
    <source>
        <strain evidence="1 2">COM-B</strain>
    </source>
</reference>
<sequence length="183" mass="19531">MSSTPPFDEIAPNDPRIAAVRVADLVAYFTIREWTQSALTSQAQIFETPHAVSRGTPAVIALPLRDGTATHAVRVAEALNLICALERRPVDAVLLDVLRAGGALGYIHARETVSGTLLDIGADRAGLVALRALIDQALAADAERSERAEMALRGSSGAHFTVRVQRLGDELAQGLSTEQWGKQ</sequence>
<dbReference type="Proteomes" id="UP000050509">
    <property type="component" value="Unassembled WGS sequence"/>
</dbReference>
<organism evidence="1 2">
    <name type="scientific">Kouleothrix aurantiaca</name>
    <dbReference type="NCBI Taxonomy" id="186479"/>
    <lineage>
        <taxon>Bacteria</taxon>
        <taxon>Bacillati</taxon>
        <taxon>Chloroflexota</taxon>
        <taxon>Chloroflexia</taxon>
        <taxon>Chloroflexales</taxon>
        <taxon>Roseiflexineae</taxon>
        <taxon>Roseiflexaceae</taxon>
        <taxon>Kouleothrix</taxon>
    </lineage>
</organism>
<name>A0A0P9F0U7_9CHLR</name>
<keyword evidence="2" id="KW-1185">Reference proteome</keyword>
<proteinExistence type="predicted"/>
<dbReference type="AlphaFoldDB" id="A0A0P9F0U7"/>
<dbReference type="EMBL" id="LJCR01001673">
    <property type="protein sequence ID" value="KPV49924.1"/>
    <property type="molecule type" value="Genomic_DNA"/>
</dbReference>
<comment type="caution">
    <text evidence="1">The sequence shown here is derived from an EMBL/GenBank/DDBJ whole genome shotgun (WGS) entry which is preliminary data.</text>
</comment>